<accession>A0AAU6Q0Y2</accession>
<gene>
    <name evidence="1" type="ORF">WDJ50_10955</name>
</gene>
<name>A0AAU6Q0Y2_9DEIO</name>
<proteinExistence type="predicted"/>
<organism evidence="1">
    <name type="scientific">Deinococcus sp. VB142</name>
    <dbReference type="NCBI Taxonomy" id="3112952"/>
    <lineage>
        <taxon>Bacteria</taxon>
        <taxon>Thermotogati</taxon>
        <taxon>Deinococcota</taxon>
        <taxon>Deinococci</taxon>
        <taxon>Deinococcales</taxon>
        <taxon>Deinococcaceae</taxon>
        <taxon>Deinococcus</taxon>
    </lineage>
</organism>
<sequence>MTRPSDLAAALLRVYAQALSASGWAVLAGEVLTLAQNLEHRPPSAAQLGALHAAGFVTPAGTLTADGWAALAQVLDGAAAPGGDR</sequence>
<dbReference type="AlphaFoldDB" id="A0AAU6Q0Y2"/>
<dbReference type="EMBL" id="CP149782">
    <property type="protein sequence ID" value="WYF43926.1"/>
    <property type="molecule type" value="Genomic_DNA"/>
</dbReference>
<reference evidence="1" key="1">
    <citation type="submission" date="2024-03" db="EMBL/GenBank/DDBJ databases">
        <title>Deinococcus weizhi sp. nov., isolated from human skin.</title>
        <authorList>
            <person name="Wei Z."/>
            <person name="Tian F."/>
            <person name="Yang C."/>
            <person name="Xin L.T."/>
            <person name="Wen Z.J."/>
            <person name="Lan K.C."/>
            <person name="Yu L."/>
            <person name="Zhe W."/>
            <person name="Dan F.D."/>
            <person name="Jun W."/>
            <person name="Rui Z."/>
            <person name="Yong X.J."/>
            <person name="Ting Y."/>
            <person name="Wei X."/>
            <person name="Xu Z.G."/>
            <person name="Xin Z."/>
            <person name="Dong F.G."/>
            <person name="Ni X.M."/>
            <person name="Zheng M.G."/>
            <person name="Chun Y."/>
            <person name="Qian W.X."/>
        </authorList>
    </citation>
    <scope>NUCLEOTIDE SEQUENCE</scope>
    <source>
        <strain evidence="1">VB142</strain>
    </source>
</reference>
<evidence type="ECO:0000313" key="1">
    <source>
        <dbReference type="EMBL" id="WYF43926.1"/>
    </source>
</evidence>
<protein>
    <submittedName>
        <fullName evidence="1">Uncharacterized protein</fullName>
    </submittedName>
</protein>
<dbReference type="RefSeq" id="WP_339095026.1">
    <property type="nucleotide sequence ID" value="NZ_CP149782.1"/>
</dbReference>